<dbReference type="Gene3D" id="3.40.50.300">
    <property type="entry name" value="P-loop containing nucleotide triphosphate hydrolases"/>
    <property type="match status" value="1"/>
</dbReference>
<dbReference type="EMBL" id="MFZV01000028">
    <property type="protein sequence ID" value="OGK31067.1"/>
    <property type="molecule type" value="Genomic_DNA"/>
</dbReference>
<protein>
    <recommendedName>
        <fullName evidence="3">Cytidylate kinase</fullName>
    </recommendedName>
</protein>
<name>A0A1F7HIK8_9BACT</name>
<dbReference type="Proteomes" id="UP000177199">
    <property type="component" value="Unassembled WGS sequence"/>
</dbReference>
<dbReference type="Pfam" id="PF13189">
    <property type="entry name" value="Cytidylate_kin2"/>
    <property type="match status" value="1"/>
</dbReference>
<comment type="caution">
    <text evidence="1">The sequence shown here is derived from an EMBL/GenBank/DDBJ whole genome shotgun (WGS) entry which is preliminary data.</text>
</comment>
<accession>A0A1F7HIK8</accession>
<evidence type="ECO:0000313" key="1">
    <source>
        <dbReference type="EMBL" id="OGK31067.1"/>
    </source>
</evidence>
<dbReference type="InterPro" id="IPR027417">
    <property type="entry name" value="P-loop_NTPase"/>
</dbReference>
<reference evidence="1 2" key="1">
    <citation type="journal article" date="2016" name="Nat. Commun.">
        <title>Thousands of microbial genomes shed light on interconnected biogeochemical processes in an aquifer system.</title>
        <authorList>
            <person name="Anantharaman K."/>
            <person name="Brown C.T."/>
            <person name="Hug L.A."/>
            <person name="Sharon I."/>
            <person name="Castelle C.J."/>
            <person name="Probst A.J."/>
            <person name="Thomas B.C."/>
            <person name="Singh A."/>
            <person name="Wilkins M.J."/>
            <person name="Karaoz U."/>
            <person name="Brodie E.L."/>
            <person name="Williams K.H."/>
            <person name="Hubbard S.S."/>
            <person name="Banfield J.F."/>
        </authorList>
    </citation>
    <scope>NUCLEOTIDE SEQUENCE [LARGE SCALE GENOMIC DNA]</scope>
</reference>
<sequence>MRRFFELIEKNLLLSKISKKTSGNNLPKIKPVITISREFGSSGSIFAEKIAKKLGRKWKAYHSEIVDKIAKNANLEKKIINKIDESDSPIFNQIIGDFFGKRNVNLSSYSKHLVKVVSAIGARGHAIIVGRGGNFLLPNSLKVRIITDMEQRIKTVMKFRQVSKSTAISMIEASDKKRAEFTKQLFSHSNKNAYNYDIVIKTGGLIDSDDAIELIVYMAKKKFKL</sequence>
<proteinExistence type="predicted"/>
<evidence type="ECO:0008006" key="3">
    <source>
        <dbReference type="Google" id="ProtNLM"/>
    </source>
</evidence>
<organism evidence="1 2">
    <name type="scientific">Candidatus Roizmanbacteria bacterium RIFCSPHIGHO2_12_FULL_33_9</name>
    <dbReference type="NCBI Taxonomy" id="1802045"/>
    <lineage>
        <taxon>Bacteria</taxon>
        <taxon>Candidatus Roizmaniibacteriota</taxon>
    </lineage>
</organism>
<dbReference type="AlphaFoldDB" id="A0A1F7HIK8"/>
<evidence type="ECO:0000313" key="2">
    <source>
        <dbReference type="Proteomes" id="UP000177199"/>
    </source>
</evidence>
<gene>
    <name evidence="1" type="ORF">A3F29_02220</name>
</gene>